<sequence length="162" mass="18085">MKKILLYCLLIMMFSVSFVKAQYTMHKMIHVGYAYQNQSFGEIGGRLLFLKTDDVIYRIGASGLMGDANSEFAIMPKVQGDVLINFERNVDLYHSYYFLAGAEVTTKYAAPKIGVNLLGLLDLTAGYAFSLDKKGINGKELKGLNINFTLNIPLVLLNDLIK</sequence>
<reference evidence="3" key="1">
    <citation type="submission" date="2017-01" db="EMBL/GenBank/DDBJ databases">
        <authorList>
            <person name="Varghese N."/>
            <person name="Submissions S."/>
        </authorList>
    </citation>
    <scope>NUCLEOTIDE SEQUENCE [LARGE SCALE GENOMIC DNA]</scope>
    <source>
        <strain evidence="3">DSM 23145</strain>
    </source>
</reference>
<dbReference type="STRING" id="713588.SAMN05421789_104161"/>
<accession>A0A1N7L2P0</accession>
<evidence type="ECO:0000313" key="2">
    <source>
        <dbReference type="EMBL" id="SIS68051.1"/>
    </source>
</evidence>
<dbReference type="Proteomes" id="UP000185839">
    <property type="component" value="Unassembled WGS sequence"/>
</dbReference>
<dbReference type="RefSeq" id="WP_076386323.1">
    <property type="nucleotide sequence ID" value="NZ_FTOI01000004.1"/>
</dbReference>
<keyword evidence="1" id="KW-0732">Signal</keyword>
<dbReference type="OrthoDB" id="1450938at2"/>
<evidence type="ECO:0008006" key="4">
    <source>
        <dbReference type="Google" id="ProtNLM"/>
    </source>
</evidence>
<proteinExistence type="predicted"/>
<keyword evidence="3" id="KW-1185">Reference proteome</keyword>
<name>A0A1N7L2P0_9FLAO</name>
<dbReference type="AlphaFoldDB" id="A0A1N7L2P0"/>
<gene>
    <name evidence="2" type="ORF">SAMN05421789_104161</name>
</gene>
<evidence type="ECO:0000256" key="1">
    <source>
        <dbReference type="SAM" id="SignalP"/>
    </source>
</evidence>
<dbReference type="EMBL" id="FTOI01000004">
    <property type="protein sequence ID" value="SIS68051.1"/>
    <property type="molecule type" value="Genomic_DNA"/>
</dbReference>
<feature type="chain" id="PRO_5012975571" description="Outer membrane protein beta-barrel domain-containing protein" evidence="1">
    <location>
        <begin position="22"/>
        <end position="162"/>
    </location>
</feature>
<evidence type="ECO:0000313" key="3">
    <source>
        <dbReference type="Proteomes" id="UP000185839"/>
    </source>
</evidence>
<protein>
    <recommendedName>
        <fullName evidence="4">Outer membrane protein beta-barrel domain-containing protein</fullName>
    </recommendedName>
</protein>
<organism evidence="2 3">
    <name type="scientific">Kaistella chaponensis</name>
    <dbReference type="NCBI Taxonomy" id="713588"/>
    <lineage>
        <taxon>Bacteria</taxon>
        <taxon>Pseudomonadati</taxon>
        <taxon>Bacteroidota</taxon>
        <taxon>Flavobacteriia</taxon>
        <taxon>Flavobacteriales</taxon>
        <taxon>Weeksellaceae</taxon>
        <taxon>Chryseobacterium group</taxon>
        <taxon>Kaistella</taxon>
    </lineage>
</organism>
<feature type="signal peptide" evidence="1">
    <location>
        <begin position="1"/>
        <end position="21"/>
    </location>
</feature>